<feature type="region of interest" description="Disordered" evidence="1">
    <location>
        <begin position="49"/>
        <end position="79"/>
    </location>
</feature>
<protein>
    <submittedName>
        <fullName evidence="2">Uncharacterized protein</fullName>
    </submittedName>
</protein>
<organism evidence="2 3">
    <name type="scientific">Hyaloperonospora arabidopsidis (strain Emoy2)</name>
    <name type="common">Downy mildew agent</name>
    <name type="synonym">Peronospora arabidopsidis</name>
    <dbReference type="NCBI Taxonomy" id="559515"/>
    <lineage>
        <taxon>Eukaryota</taxon>
        <taxon>Sar</taxon>
        <taxon>Stramenopiles</taxon>
        <taxon>Oomycota</taxon>
        <taxon>Peronosporomycetes</taxon>
        <taxon>Peronosporales</taxon>
        <taxon>Peronosporaceae</taxon>
        <taxon>Hyaloperonospora</taxon>
    </lineage>
</organism>
<reference evidence="3" key="1">
    <citation type="journal article" date="2010" name="Science">
        <title>Signatures of adaptation to obligate biotrophy in the Hyaloperonospora arabidopsidis genome.</title>
        <authorList>
            <person name="Baxter L."/>
            <person name="Tripathy S."/>
            <person name="Ishaque N."/>
            <person name="Boot N."/>
            <person name="Cabral A."/>
            <person name="Kemen E."/>
            <person name="Thines M."/>
            <person name="Ah-Fong A."/>
            <person name="Anderson R."/>
            <person name="Badejoko W."/>
            <person name="Bittner-Eddy P."/>
            <person name="Boore J.L."/>
            <person name="Chibucos M.C."/>
            <person name="Coates M."/>
            <person name="Dehal P."/>
            <person name="Delehaunty K."/>
            <person name="Dong S."/>
            <person name="Downton P."/>
            <person name="Dumas B."/>
            <person name="Fabro G."/>
            <person name="Fronick C."/>
            <person name="Fuerstenberg S.I."/>
            <person name="Fulton L."/>
            <person name="Gaulin E."/>
            <person name="Govers F."/>
            <person name="Hughes L."/>
            <person name="Humphray S."/>
            <person name="Jiang R.H."/>
            <person name="Judelson H."/>
            <person name="Kamoun S."/>
            <person name="Kyung K."/>
            <person name="Meijer H."/>
            <person name="Minx P."/>
            <person name="Morris P."/>
            <person name="Nelson J."/>
            <person name="Phuntumart V."/>
            <person name="Qutob D."/>
            <person name="Rehmany A."/>
            <person name="Rougon-Cardoso A."/>
            <person name="Ryden P."/>
            <person name="Torto-Alalibo T."/>
            <person name="Studholme D."/>
            <person name="Wang Y."/>
            <person name="Win J."/>
            <person name="Wood J."/>
            <person name="Clifton S.W."/>
            <person name="Rogers J."/>
            <person name="Van den Ackerveken G."/>
            <person name="Jones J.D."/>
            <person name="McDowell J.M."/>
            <person name="Beynon J."/>
            <person name="Tyler B.M."/>
        </authorList>
    </citation>
    <scope>NUCLEOTIDE SEQUENCE [LARGE SCALE GENOMIC DNA]</scope>
    <source>
        <strain evidence="3">Emoy2</strain>
    </source>
</reference>
<dbReference type="HOGENOM" id="CLU_2611143_0_0_1"/>
<reference evidence="2" key="2">
    <citation type="submission" date="2015-06" db="UniProtKB">
        <authorList>
            <consortium name="EnsemblProtists"/>
        </authorList>
    </citation>
    <scope>IDENTIFICATION</scope>
    <source>
        <strain evidence="2">Emoy2</strain>
    </source>
</reference>
<dbReference type="EMBL" id="JH598174">
    <property type="status" value="NOT_ANNOTATED_CDS"/>
    <property type="molecule type" value="Genomic_DNA"/>
</dbReference>
<feature type="compositionally biased region" description="Basic and acidic residues" evidence="1">
    <location>
        <begin position="49"/>
        <end position="67"/>
    </location>
</feature>
<dbReference type="EnsemblProtists" id="HpaT804616">
    <property type="protein sequence ID" value="HpaP804616"/>
    <property type="gene ID" value="HpaG804616"/>
</dbReference>
<evidence type="ECO:0000256" key="1">
    <source>
        <dbReference type="SAM" id="MobiDB-lite"/>
    </source>
</evidence>
<evidence type="ECO:0000313" key="3">
    <source>
        <dbReference type="Proteomes" id="UP000011713"/>
    </source>
</evidence>
<keyword evidence="3" id="KW-1185">Reference proteome</keyword>
<sequence length="79" mass="9090">MEVLNAVADVVHEAFVLQQVLKLIHASVSIWHCRLCNFLLKMYQWGRGNEEPRNRHTETRGADERGRGTCRGGRKLTDD</sequence>
<proteinExistence type="predicted"/>
<dbReference type="VEuPathDB" id="FungiDB:HpaG804616"/>
<dbReference type="AlphaFoldDB" id="M4BE98"/>
<evidence type="ECO:0000313" key="2">
    <source>
        <dbReference type="EnsemblProtists" id="HpaP804616"/>
    </source>
</evidence>
<dbReference type="InParanoid" id="M4BE98"/>
<name>M4BE98_HYAAE</name>
<dbReference type="Proteomes" id="UP000011713">
    <property type="component" value="Unassembled WGS sequence"/>
</dbReference>
<accession>M4BE98</accession>